<feature type="region of interest" description="Disordered" evidence="1">
    <location>
        <begin position="172"/>
        <end position="202"/>
    </location>
</feature>
<name>A0A8K0UV98_9AGAR</name>
<evidence type="ECO:0000313" key="3">
    <source>
        <dbReference type="Proteomes" id="UP000813824"/>
    </source>
</evidence>
<evidence type="ECO:0000313" key="2">
    <source>
        <dbReference type="EMBL" id="KAH8105187.1"/>
    </source>
</evidence>
<dbReference type="OrthoDB" id="2552978at2759"/>
<comment type="caution">
    <text evidence="2">The sequence shown here is derived from an EMBL/GenBank/DDBJ whole genome shotgun (WGS) entry which is preliminary data.</text>
</comment>
<sequence length="342" mass="37918">MSSRKRKHLPKYREQQQQHHPTVLAPSSDLFIQAYEADILTGPSALISAKSLEVEVLPSGAKRAGDALVRWNLRGAGPGGVDVGEDGKVVVGEGDGVWVDRYDARLLLDALPTLSQHQAQPERSSSPTGWTDLPSDAEDTFFLTPEETEDYRRDKRRKVLDGLRDARMRALQEEEDAEAGTHNTPKDDDRWGGSDEEPDDTQTELMRRTATHLLTSPNPAQLEMRILANHGADPRFAFLRGRWARKWRLLKVRARVEHDNQQQKEKEKGMGALGGLAGYGDSDSEEEGGEGGEGEREKGGTLGKMTAVVSGGEGKDEEDEAMKAARRARAKEWAEKRRMAKS</sequence>
<feature type="region of interest" description="Disordered" evidence="1">
    <location>
        <begin position="115"/>
        <end position="147"/>
    </location>
</feature>
<gene>
    <name evidence="2" type="ORF">BXZ70DRAFT_509055</name>
</gene>
<feature type="region of interest" description="Disordered" evidence="1">
    <location>
        <begin position="257"/>
        <end position="342"/>
    </location>
</feature>
<feature type="compositionally biased region" description="Basic residues" evidence="1">
    <location>
        <begin position="1"/>
        <end position="10"/>
    </location>
</feature>
<dbReference type="AlphaFoldDB" id="A0A8K0UV98"/>
<protein>
    <submittedName>
        <fullName evidence="2">Uncharacterized protein</fullName>
    </submittedName>
</protein>
<dbReference type="Proteomes" id="UP000813824">
    <property type="component" value="Unassembled WGS sequence"/>
</dbReference>
<feature type="region of interest" description="Disordered" evidence="1">
    <location>
        <begin position="1"/>
        <end position="23"/>
    </location>
</feature>
<proteinExistence type="predicted"/>
<evidence type="ECO:0000256" key="1">
    <source>
        <dbReference type="SAM" id="MobiDB-lite"/>
    </source>
</evidence>
<feature type="compositionally biased region" description="Basic and acidic residues" evidence="1">
    <location>
        <begin position="257"/>
        <end position="269"/>
    </location>
</feature>
<organism evidence="2 3">
    <name type="scientific">Cristinia sonorae</name>
    <dbReference type="NCBI Taxonomy" id="1940300"/>
    <lineage>
        <taxon>Eukaryota</taxon>
        <taxon>Fungi</taxon>
        <taxon>Dikarya</taxon>
        <taxon>Basidiomycota</taxon>
        <taxon>Agaricomycotina</taxon>
        <taxon>Agaricomycetes</taxon>
        <taxon>Agaricomycetidae</taxon>
        <taxon>Agaricales</taxon>
        <taxon>Pleurotineae</taxon>
        <taxon>Stephanosporaceae</taxon>
        <taxon>Cristinia</taxon>
    </lineage>
</organism>
<feature type="compositionally biased region" description="Basic and acidic residues" evidence="1">
    <location>
        <begin position="184"/>
        <end position="193"/>
    </location>
</feature>
<dbReference type="EMBL" id="JAEVFJ010000004">
    <property type="protein sequence ID" value="KAH8105187.1"/>
    <property type="molecule type" value="Genomic_DNA"/>
</dbReference>
<keyword evidence="3" id="KW-1185">Reference proteome</keyword>
<feature type="compositionally biased region" description="Acidic residues" evidence="1">
    <location>
        <begin position="282"/>
        <end position="292"/>
    </location>
</feature>
<feature type="compositionally biased region" description="Basic and acidic residues" evidence="1">
    <location>
        <begin position="330"/>
        <end position="342"/>
    </location>
</feature>
<feature type="compositionally biased region" description="Polar residues" evidence="1">
    <location>
        <begin position="115"/>
        <end position="129"/>
    </location>
</feature>
<reference evidence="2" key="1">
    <citation type="journal article" date="2021" name="New Phytol.">
        <title>Evolutionary innovations through gain and loss of genes in the ectomycorrhizal Boletales.</title>
        <authorList>
            <person name="Wu G."/>
            <person name="Miyauchi S."/>
            <person name="Morin E."/>
            <person name="Kuo A."/>
            <person name="Drula E."/>
            <person name="Varga T."/>
            <person name="Kohler A."/>
            <person name="Feng B."/>
            <person name="Cao Y."/>
            <person name="Lipzen A."/>
            <person name="Daum C."/>
            <person name="Hundley H."/>
            <person name="Pangilinan J."/>
            <person name="Johnson J."/>
            <person name="Barry K."/>
            <person name="LaButti K."/>
            <person name="Ng V."/>
            <person name="Ahrendt S."/>
            <person name="Min B."/>
            <person name="Choi I.G."/>
            <person name="Park H."/>
            <person name="Plett J.M."/>
            <person name="Magnuson J."/>
            <person name="Spatafora J.W."/>
            <person name="Nagy L.G."/>
            <person name="Henrissat B."/>
            <person name="Grigoriev I.V."/>
            <person name="Yang Z.L."/>
            <person name="Xu J."/>
            <person name="Martin F.M."/>
        </authorList>
    </citation>
    <scope>NUCLEOTIDE SEQUENCE</scope>
    <source>
        <strain evidence="2">KKN 215</strain>
    </source>
</reference>
<accession>A0A8K0UV98</accession>